<dbReference type="InterPro" id="IPR032816">
    <property type="entry name" value="VTT_dom"/>
</dbReference>
<keyword evidence="2" id="KW-0472">Membrane</keyword>
<keyword evidence="2" id="KW-1133">Transmembrane helix</keyword>
<proteinExistence type="inferred from homology"/>
<dbReference type="InterPro" id="IPR051311">
    <property type="entry name" value="DedA_domain"/>
</dbReference>
<keyword evidence="2" id="KW-0812">Transmembrane</keyword>
<sequence>MSIEALTDYLLQYGSIVIFILLFFGIVGIPSPEESLIFLIGVLIAQHQLHPIPSAIAAAAGAFVGMLTAYAGGRFIGYPLLHKVGKFIGLTKERWEKAEQSFKRRRKRTVLFGFYMPGIRQISPYFAGLTAMPFFQFVTLAIFGTILWVMPFLIAGYVLGRSFHVNPSYAPLVGVFFLVMMAGWLLVKKVKSKKAKNSESRT</sequence>
<gene>
    <name evidence="4" type="ORF">PGH26_02625</name>
</gene>
<evidence type="ECO:0000256" key="2">
    <source>
        <dbReference type="SAM" id="Phobius"/>
    </source>
</evidence>
<protein>
    <submittedName>
        <fullName evidence="4">DedA family protein</fullName>
    </submittedName>
</protein>
<dbReference type="EMBL" id="CP116341">
    <property type="protein sequence ID" value="WOV84839.1"/>
    <property type="molecule type" value="Genomic_DNA"/>
</dbReference>
<reference evidence="4 5" key="1">
    <citation type="submission" date="2023-01" db="EMBL/GenBank/DDBJ databases">
        <title>Sporosarcina sp. nov., isolated from Korean tranditional fermented seafood 'Jeotgal'.</title>
        <authorList>
            <person name="Yang A.-I."/>
        </authorList>
    </citation>
    <scope>NUCLEOTIDE SEQUENCE [LARGE SCALE GENOMIC DNA]</scope>
    <source>
        <strain evidence="4 5">B2O-1</strain>
    </source>
</reference>
<keyword evidence="5" id="KW-1185">Reference proteome</keyword>
<evidence type="ECO:0000256" key="1">
    <source>
        <dbReference type="ARBA" id="ARBA00010792"/>
    </source>
</evidence>
<feature type="transmembrane region" description="Helical" evidence="2">
    <location>
        <begin position="169"/>
        <end position="187"/>
    </location>
</feature>
<evidence type="ECO:0000313" key="4">
    <source>
        <dbReference type="EMBL" id="WOV84839.1"/>
    </source>
</evidence>
<feature type="transmembrane region" description="Helical" evidence="2">
    <location>
        <begin position="9"/>
        <end position="29"/>
    </location>
</feature>
<feature type="domain" description="VTT" evidence="3">
    <location>
        <begin position="32"/>
        <end position="157"/>
    </location>
</feature>
<feature type="transmembrane region" description="Helical" evidence="2">
    <location>
        <begin position="125"/>
        <end position="149"/>
    </location>
</feature>
<dbReference type="Proteomes" id="UP001303532">
    <property type="component" value="Chromosome"/>
</dbReference>
<comment type="similarity">
    <text evidence="1">Belongs to the DedA family.</text>
</comment>
<dbReference type="Pfam" id="PF09335">
    <property type="entry name" value="VTT_dom"/>
    <property type="match status" value="1"/>
</dbReference>
<dbReference type="RefSeq" id="WP_323692480.1">
    <property type="nucleotide sequence ID" value="NZ_CP116341.1"/>
</dbReference>
<accession>A0ABZ0KXY0</accession>
<feature type="transmembrane region" description="Helical" evidence="2">
    <location>
        <begin position="49"/>
        <end position="73"/>
    </location>
</feature>
<dbReference type="PANTHER" id="PTHR42709:SF9">
    <property type="entry name" value="ALKALINE PHOSPHATASE LIKE PROTEIN"/>
    <property type="match status" value="1"/>
</dbReference>
<evidence type="ECO:0000259" key="3">
    <source>
        <dbReference type="Pfam" id="PF09335"/>
    </source>
</evidence>
<organism evidence="4 5">
    <name type="scientific">Sporosarcina jeotgali</name>
    <dbReference type="NCBI Taxonomy" id="3020056"/>
    <lineage>
        <taxon>Bacteria</taxon>
        <taxon>Bacillati</taxon>
        <taxon>Bacillota</taxon>
        <taxon>Bacilli</taxon>
        <taxon>Bacillales</taxon>
        <taxon>Caryophanaceae</taxon>
        <taxon>Sporosarcina</taxon>
    </lineage>
</organism>
<name>A0ABZ0KXY0_9BACL</name>
<evidence type="ECO:0000313" key="5">
    <source>
        <dbReference type="Proteomes" id="UP001303532"/>
    </source>
</evidence>
<dbReference type="PANTHER" id="PTHR42709">
    <property type="entry name" value="ALKALINE PHOSPHATASE LIKE PROTEIN"/>
    <property type="match status" value="1"/>
</dbReference>